<keyword evidence="3" id="KW-1185">Reference proteome</keyword>
<dbReference type="Gene3D" id="3.80.10.10">
    <property type="entry name" value="Ribonuclease Inhibitor"/>
    <property type="match status" value="1"/>
</dbReference>
<dbReference type="Pfam" id="PF00646">
    <property type="entry name" value="F-box"/>
    <property type="match status" value="1"/>
</dbReference>
<proteinExistence type="predicted"/>
<dbReference type="InterPro" id="IPR036047">
    <property type="entry name" value="F-box-like_dom_sf"/>
</dbReference>
<reference evidence="3" key="2">
    <citation type="journal article" date="2017" name="Nat. Plants">
        <title>The Aegilops tauschii genome reveals multiple impacts of transposons.</title>
        <authorList>
            <person name="Zhao G."/>
            <person name="Zou C."/>
            <person name="Li K."/>
            <person name="Wang K."/>
            <person name="Li T."/>
            <person name="Gao L."/>
            <person name="Zhang X."/>
            <person name="Wang H."/>
            <person name="Yang Z."/>
            <person name="Liu X."/>
            <person name="Jiang W."/>
            <person name="Mao L."/>
            <person name="Kong X."/>
            <person name="Jiao Y."/>
            <person name="Jia J."/>
        </authorList>
    </citation>
    <scope>NUCLEOTIDE SEQUENCE [LARGE SCALE GENOMIC DNA]</scope>
    <source>
        <strain evidence="3">cv. AL8/78</strain>
    </source>
</reference>
<dbReference type="InterPro" id="IPR001810">
    <property type="entry name" value="F-box_dom"/>
</dbReference>
<reference evidence="2" key="3">
    <citation type="journal article" date="2017" name="Nature">
        <title>Genome sequence of the progenitor of the wheat D genome Aegilops tauschii.</title>
        <authorList>
            <person name="Luo M.C."/>
            <person name="Gu Y.Q."/>
            <person name="Puiu D."/>
            <person name="Wang H."/>
            <person name="Twardziok S.O."/>
            <person name="Deal K.R."/>
            <person name="Huo N."/>
            <person name="Zhu T."/>
            <person name="Wang L."/>
            <person name="Wang Y."/>
            <person name="McGuire P.E."/>
            <person name="Liu S."/>
            <person name="Long H."/>
            <person name="Ramasamy R.K."/>
            <person name="Rodriguez J.C."/>
            <person name="Van S.L."/>
            <person name="Yuan L."/>
            <person name="Wang Z."/>
            <person name="Xia Z."/>
            <person name="Xiao L."/>
            <person name="Anderson O.D."/>
            <person name="Ouyang S."/>
            <person name="Liang Y."/>
            <person name="Zimin A.V."/>
            <person name="Pertea G."/>
            <person name="Qi P."/>
            <person name="Bennetzen J.L."/>
            <person name="Dai X."/>
            <person name="Dawson M.W."/>
            <person name="Muller H.G."/>
            <person name="Kugler K."/>
            <person name="Rivarola-Duarte L."/>
            <person name="Spannagl M."/>
            <person name="Mayer K.F.X."/>
            <person name="Lu F.H."/>
            <person name="Bevan M.W."/>
            <person name="Leroy P."/>
            <person name="Li P."/>
            <person name="You F.M."/>
            <person name="Sun Q."/>
            <person name="Liu Z."/>
            <person name="Lyons E."/>
            <person name="Wicker T."/>
            <person name="Salzberg S.L."/>
            <person name="Devos K.M."/>
            <person name="Dvorak J."/>
        </authorList>
    </citation>
    <scope>NUCLEOTIDE SEQUENCE [LARGE SCALE GENOMIC DNA]</scope>
    <source>
        <strain evidence="2">cv. AL8/78</strain>
    </source>
</reference>
<reference evidence="2" key="5">
    <citation type="journal article" date="2021" name="G3 (Bethesda)">
        <title>Aegilops tauschii genome assembly Aet v5.0 features greater sequence contiguity and improved annotation.</title>
        <authorList>
            <person name="Wang L."/>
            <person name="Zhu T."/>
            <person name="Rodriguez J.C."/>
            <person name="Deal K.R."/>
            <person name="Dubcovsky J."/>
            <person name="McGuire P.E."/>
            <person name="Lux T."/>
            <person name="Spannagl M."/>
            <person name="Mayer K.F.X."/>
            <person name="Baldrich P."/>
            <person name="Meyers B.C."/>
            <person name="Huo N."/>
            <person name="Gu Y.Q."/>
            <person name="Zhou H."/>
            <person name="Devos K.M."/>
            <person name="Bennetzen J.L."/>
            <person name="Unver T."/>
            <person name="Budak H."/>
            <person name="Gulick P.J."/>
            <person name="Galiba G."/>
            <person name="Kalapos B."/>
            <person name="Nelson D.R."/>
            <person name="Li P."/>
            <person name="You F.M."/>
            <person name="Luo M.C."/>
            <person name="Dvorak J."/>
        </authorList>
    </citation>
    <scope>NUCLEOTIDE SEQUENCE [LARGE SCALE GENOMIC DNA]</scope>
    <source>
        <strain evidence="2">cv. AL8/78</strain>
    </source>
</reference>
<dbReference type="EnsemblPlants" id="AET6Gv20983800.1">
    <property type="protein sequence ID" value="AET6Gv20983800.1"/>
    <property type="gene ID" value="AET6Gv20983800"/>
</dbReference>
<dbReference type="AlphaFoldDB" id="A0A453Q5N8"/>
<evidence type="ECO:0000259" key="1">
    <source>
        <dbReference type="PROSITE" id="PS50181"/>
    </source>
</evidence>
<sequence length="386" mass="43991">MSRSLRRRPAARPSIKALSSYNRWSPLANLAEEEDQSDRLSSLPDGVLLDIVDRLDIADAARTRTLARRWKQIPTMLSRIFITVGSLDNEHKRELTCDDVARANATVLGATRSVLESRTTSLCTINLLCLQFFLGDGTVSIGQIVANTMVTEKVGSAELTLFTMKDTDRCTNDDVLTYGKQFKSFLDACPNAFSGLARLKLENFRLGESPGFPEIFSICKRLEFLRLFNCDMGMLSLLEVSHPLLRELEIVRCYFERVDLKWLPKLTVLTFSLWVSEHDPLSLDYVPLLQTLSITHMARLRHKVLKLSEFLGKATISHLNLNFLCEKIWVKPEEPNQLWQVFHKLRHVTLTHISEECDLNWTMFILQGAPSLQELCIKVCGTIYVK</sequence>
<name>A0A453Q5N8_AEGTS</name>
<evidence type="ECO:0000313" key="3">
    <source>
        <dbReference type="Proteomes" id="UP000015105"/>
    </source>
</evidence>
<evidence type="ECO:0000313" key="2">
    <source>
        <dbReference type="EnsemblPlants" id="AET6Gv20983800.1"/>
    </source>
</evidence>
<protein>
    <recommendedName>
        <fullName evidence="1">F-box domain-containing protein</fullName>
    </recommendedName>
</protein>
<reference evidence="2" key="4">
    <citation type="submission" date="2019-03" db="UniProtKB">
        <authorList>
            <consortium name="EnsemblPlants"/>
        </authorList>
    </citation>
    <scope>IDENTIFICATION</scope>
</reference>
<dbReference type="InterPro" id="IPR032675">
    <property type="entry name" value="LRR_dom_sf"/>
</dbReference>
<reference evidence="3" key="1">
    <citation type="journal article" date="2014" name="Science">
        <title>Ancient hybridizations among the ancestral genomes of bread wheat.</title>
        <authorList>
            <consortium name="International Wheat Genome Sequencing Consortium,"/>
            <person name="Marcussen T."/>
            <person name="Sandve S.R."/>
            <person name="Heier L."/>
            <person name="Spannagl M."/>
            <person name="Pfeifer M."/>
            <person name="Jakobsen K.S."/>
            <person name="Wulff B.B."/>
            <person name="Steuernagel B."/>
            <person name="Mayer K.F."/>
            <person name="Olsen O.A."/>
        </authorList>
    </citation>
    <scope>NUCLEOTIDE SEQUENCE [LARGE SCALE GENOMIC DNA]</scope>
    <source>
        <strain evidence="3">cv. AL8/78</strain>
    </source>
</reference>
<accession>A0A453Q5N8</accession>
<dbReference type="PROSITE" id="PS50181">
    <property type="entry name" value="FBOX"/>
    <property type="match status" value="1"/>
</dbReference>
<dbReference type="SUPFAM" id="SSF52047">
    <property type="entry name" value="RNI-like"/>
    <property type="match status" value="1"/>
</dbReference>
<feature type="domain" description="F-box" evidence="1">
    <location>
        <begin position="37"/>
        <end position="84"/>
    </location>
</feature>
<dbReference type="Proteomes" id="UP000015105">
    <property type="component" value="Chromosome 6D"/>
</dbReference>
<organism evidence="2 3">
    <name type="scientific">Aegilops tauschii subsp. strangulata</name>
    <name type="common">Goatgrass</name>
    <dbReference type="NCBI Taxonomy" id="200361"/>
    <lineage>
        <taxon>Eukaryota</taxon>
        <taxon>Viridiplantae</taxon>
        <taxon>Streptophyta</taxon>
        <taxon>Embryophyta</taxon>
        <taxon>Tracheophyta</taxon>
        <taxon>Spermatophyta</taxon>
        <taxon>Magnoliopsida</taxon>
        <taxon>Liliopsida</taxon>
        <taxon>Poales</taxon>
        <taxon>Poaceae</taxon>
        <taxon>BOP clade</taxon>
        <taxon>Pooideae</taxon>
        <taxon>Triticodae</taxon>
        <taxon>Triticeae</taxon>
        <taxon>Triticinae</taxon>
        <taxon>Aegilops</taxon>
    </lineage>
</organism>
<dbReference type="Gramene" id="AET6Gv20983800.1">
    <property type="protein sequence ID" value="AET6Gv20983800.1"/>
    <property type="gene ID" value="AET6Gv20983800"/>
</dbReference>
<dbReference type="InterPro" id="IPR044997">
    <property type="entry name" value="F-box_plant"/>
</dbReference>
<dbReference type="SUPFAM" id="SSF81383">
    <property type="entry name" value="F-box domain"/>
    <property type="match status" value="1"/>
</dbReference>
<dbReference type="PANTHER" id="PTHR32153">
    <property type="entry name" value="OJ000223_09.16 PROTEIN"/>
    <property type="match status" value="1"/>
</dbReference>